<gene>
    <name evidence="13" type="ORF">OCBIM_22006132mg</name>
</gene>
<accession>A0A0L8HTU6</accession>
<comment type="subunit">
    <text evidence="3">Homodimer.</text>
</comment>
<dbReference type="Pfam" id="PF00282">
    <property type="entry name" value="Pyridoxal_deC"/>
    <property type="match status" value="1"/>
</dbReference>
<feature type="region of interest" description="Disordered" evidence="12">
    <location>
        <begin position="445"/>
        <end position="499"/>
    </location>
</feature>
<evidence type="ECO:0000313" key="13">
    <source>
        <dbReference type="EMBL" id="KOF92621.1"/>
    </source>
</evidence>
<dbReference type="InterPro" id="IPR010977">
    <property type="entry name" value="Aromatic_deC"/>
</dbReference>
<evidence type="ECO:0000256" key="8">
    <source>
        <dbReference type="ARBA" id="ARBA00023239"/>
    </source>
</evidence>
<evidence type="ECO:0000256" key="6">
    <source>
        <dbReference type="ARBA" id="ARBA00022793"/>
    </source>
</evidence>
<dbReference type="PRINTS" id="PR00800">
    <property type="entry name" value="YHDCRBOXLASE"/>
</dbReference>
<dbReference type="OrthoDB" id="639767at2759"/>
<dbReference type="GO" id="GO:0005737">
    <property type="term" value="C:cytoplasm"/>
    <property type="evidence" value="ECO:0007669"/>
    <property type="project" value="TreeGrafter"/>
</dbReference>
<dbReference type="InterPro" id="IPR002129">
    <property type="entry name" value="PyrdxlP-dep_de-COase"/>
</dbReference>
<dbReference type="EMBL" id="KQ417300">
    <property type="protein sequence ID" value="KOF92621.1"/>
    <property type="molecule type" value="Genomic_DNA"/>
</dbReference>
<dbReference type="GO" id="GO:0006548">
    <property type="term" value="P:L-histidine catabolic process"/>
    <property type="evidence" value="ECO:0007669"/>
    <property type="project" value="TreeGrafter"/>
</dbReference>
<dbReference type="PANTHER" id="PTHR11999">
    <property type="entry name" value="GROUP II PYRIDOXAL-5-PHOSPHATE DECARBOXYLASE"/>
    <property type="match status" value="1"/>
</dbReference>
<evidence type="ECO:0000256" key="11">
    <source>
        <dbReference type="RuleBase" id="RU000382"/>
    </source>
</evidence>
<evidence type="ECO:0000256" key="10">
    <source>
        <dbReference type="PIRSR" id="PIRSR602129-50"/>
    </source>
</evidence>
<dbReference type="PANTHER" id="PTHR11999:SF68">
    <property type="entry name" value="HISTIDINE DECARBOXYLASE"/>
    <property type="match status" value="1"/>
</dbReference>
<evidence type="ECO:0000256" key="7">
    <source>
        <dbReference type="ARBA" id="ARBA00022898"/>
    </source>
</evidence>
<evidence type="ECO:0000256" key="5">
    <source>
        <dbReference type="ARBA" id="ARBA00022584"/>
    </source>
</evidence>
<keyword evidence="8 11" id="KW-0456">Lyase</keyword>
<evidence type="ECO:0000256" key="12">
    <source>
        <dbReference type="SAM" id="MobiDB-lite"/>
    </source>
</evidence>
<evidence type="ECO:0000256" key="1">
    <source>
        <dbReference type="ARBA" id="ARBA00001933"/>
    </source>
</evidence>
<dbReference type="InterPro" id="IPR021115">
    <property type="entry name" value="Pyridoxal-P_BS"/>
</dbReference>
<keyword evidence="6" id="KW-0210">Decarboxylase</keyword>
<dbReference type="Gene3D" id="3.40.640.10">
    <property type="entry name" value="Type I PLP-dependent aspartate aminotransferase-like (Major domain)"/>
    <property type="match status" value="1"/>
</dbReference>
<dbReference type="SUPFAM" id="SSF53383">
    <property type="entry name" value="PLP-dependent transferases"/>
    <property type="match status" value="1"/>
</dbReference>
<dbReference type="GO" id="GO:0030170">
    <property type="term" value="F:pyridoxal phosphate binding"/>
    <property type="evidence" value="ECO:0007669"/>
    <property type="project" value="InterPro"/>
</dbReference>
<keyword evidence="5" id="KW-0127">Catecholamine biosynthesis</keyword>
<dbReference type="AlphaFoldDB" id="A0A0L8HTU6"/>
<dbReference type="Gene3D" id="3.90.1150.10">
    <property type="entry name" value="Aspartate Aminotransferase, domain 1"/>
    <property type="match status" value="1"/>
</dbReference>
<feature type="compositionally biased region" description="Low complexity" evidence="12">
    <location>
        <begin position="488"/>
        <end position="499"/>
    </location>
</feature>
<reference evidence="13" key="1">
    <citation type="submission" date="2015-07" db="EMBL/GenBank/DDBJ databases">
        <title>MeaNS - Measles Nucleotide Surveillance Program.</title>
        <authorList>
            <person name="Tran T."/>
            <person name="Druce J."/>
        </authorList>
    </citation>
    <scope>NUCLEOTIDE SEQUENCE</scope>
    <source>
        <strain evidence="13">UCB-OBI-ISO-001</strain>
        <tissue evidence="13">Gonad</tissue>
    </source>
</reference>
<dbReference type="GO" id="GO:0001694">
    <property type="term" value="P:histamine biosynthetic process"/>
    <property type="evidence" value="ECO:0007669"/>
    <property type="project" value="TreeGrafter"/>
</dbReference>
<dbReference type="EC" id="4.1.1.22" evidence="4"/>
<dbReference type="InterPro" id="IPR015422">
    <property type="entry name" value="PyrdxlP-dep_Trfase_small"/>
</dbReference>
<dbReference type="STRING" id="37653.A0A0L8HTU6"/>
<feature type="compositionally biased region" description="Basic and acidic residues" evidence="12">
    <location>
        <begin position="462"/>
        <end position="478"/>
    </location>
</feature>
<dbReference type="InterPro" id="IPR015421">
    <property type="entry name" value="PyrdxlP-dep_Trfase_major"/>
</dbReference>
<feature type="modified residue" description="N6-(pyridoxal phosphate)lysine" evidence="10">
    <location>
        <position position="134"/>
    </location>
</feature>
<dbReference type="FunFam" id="3.90.1150.10:FF:000018">
    <property type="entry name" value="Histidine decarboxylase"/>
    <property type="match status" value="1"/>
</dbReference>
<keyword evidence="7 10" id="KW-0663">Pyridoxal phosphate</keyword>
<dbReference type="GO" id="GO:0042423">
    <property type="term" value="P:catecholamine biosynthetic process"/>
    <property type="evidence" value="ECO:0007669"/>
    <property type="project" value="UniProtKB-KW"/>
</dbReference>
<comment type="cofactor">
    <cofactor evidence="1 10 11">
        <name>pyridoxal 5'-phosphate</name>
        <dbReference type="ChEBI" id="CHEBI:597326"/>
    </cofactor>
</comment>
<dbReference type="PROSITE" id="PS00392">
    <property type="entry name" value="DDC_GAD_HDC_YDC"/>
    <property type="match status" value="1"/>
</dbReference>
<proteinExistence type="inferred from homology"/>
<comment type="similarity">
    <text evidence="2 11">Belongs to the group II decarboxylase family.</text>
</comment>
<evidence type="ECO:0000256" key="3">
    <source>
        <dbReference type="ARBA" id="ARBA00011738"/>
    </source>
</evidence>
<organism evidence="13">
    <name type="scientific">Octopus bimaculoides</name>
    <name type="common">California two-spotted octopus</name>
    <dbReference type="NCBI Taxonomy" id="37653"/>
    <lineage>
        <taxon>Eukaryota</taxon>
        <taxon>Metazoa</taxon>
        <taxon>Spiralia</taxon>
        <taxon>Lophotrochozoa</taxon>
        <taxon>Mollusca</taxon>
        <taxon>Cephalopoda</taxon>
        <taxon>Coleoidea</taxon>
        <taxon>Octopodiformes</taxon>
        <taxon>Octopoda</taxon>
        <taxon>Incirrata</taxon>
        <taxon>Octopodidae</taxon>
        <taxon>Octopus</taxon>
    </lineage>
</organism>
<sequence length="570" mass="64557">MVYNKIRNRDPAIYAGDLPPLAHSSVEKATLIGLVKLRLLPTDDHLSLRGNTLEMAVKKDKEAGLIPFFVCGTLGTTGACAFDNLPELGAICVAESIWMHVDAAYAGTAFICPEFRKFMVGIEHAHSLAFNASKWMMVNFECTAMWIKDSTSLHRTFNVDPLYLKHENSGAAIDYMHWQIPLSKRFRALKLWFVIRSFGVEGLQKHIRHGVKLAILFETLMKQDERFEIPAERHLGMVVFRLKGENELTELLLKLLNKSGKLHMVPASFKGKYVIRFTVTSQYTTEEDIRSDFKTIQDTSSVVLRDLSLLMNKTKEDELIRDIPEIPEEKAITTSSEETKLERTLSMKRRDFGMSLILSHVPCSPKFINGSFAAIFDNNETILEFARHLTSSDINGRPIRLSPRRGVKLREQAKQHSLDFSTLIPGRRMSTGTARFKQGSLDTKVDDILDSTPDNYYSNGFDETHGKKNDKEDGKENNKDEEEEQQELDAQNQQQEEQQQKQQFQVLQLQQNQLHSVLAASQEKASSFLDKIKKLTPKRLTGETAANNNSSPVKISNGLHMCPHCGKSIV</sequence>
<protein>
    <recommendedName>
        <fullName evidence="9">Histidine decarboxylase</fullName>
        <ecNumber evidence="4">4.1.1.22</ecNumber>
    </recommendedName>
</protein>
<evidence type="ECO:0000256" key="2">
    <source>
        <dbReference type="ARBA" id="ARBA00009533"/>
    </source>
</evidence>
<evidence type="ECO:0000256" key="9">
    <source>
        <dbReference type="ARBA" id="ARBA00039946"/>
    </source>
</evidence>
<dbReference type="InterPro" id="IPR015424">
    <property type="entry name" value="PyrdxlP-dep_Trfase"/>
</dbReference>
<evidence type="ECO:0000256" key="4">
    <source>
        <dbReference type="ARBA" id="ARBA00012320"/>
    </source>
</evidence>
<dbReference type="GO" id="GO:0004398">
    <property type="term" value="F:histidine decarboxylase activity"/>
    <property type="evidence" value="ECO:0007669"/>
    <property type="project" value="UniProtKB-EC"/>
</dbReference>
<name>A0A0L8HTU6_OCTBM</name>